<dbReference type="EMBL" id="KC292024">
    <property type="protein sequence ID" value="AGM11236.1"/>
    <property type="molecule type" value="Genomic_DNA"/>
</dbReference>
<dbReference type="Proteomes" id="UP000203112">
    <property type="component" value="Segment"/>
</dbReference>
<proteinExistence type="predicted"/>
<protein>
    <submittedName>
        <fullName evidence="2">Uncharacterized protein</fullName>
    </submittedName>
</protein>
<evidence type="ECO:0000313" key="2">
    <source>
        <dbReference type="EMBL" id="AGM11236.1"/>
    </source>
</evidence>
<feature type="compositionally biased region" description="Basic and acidic residues" evidence="1">
    <location>
        <begin position="9"/>
        <end position="21"/>
    </location>
</feature>
<dbReference type="KEGG" id="vg:16194284"/>
<keyword evidence="3" id="KW-1185">Reference proteome</keyword>
<sequence>MSNWIPDEYDQHDPYDVDEVHGDKGQTGDICPWCGDPIQVIEDLVTAGGEPIPNDIGKWPTRVFHEDCWKAELSAKRADENVSLEDFTDDA</sequence>
<name>R4TG79_9CAUD</name>
<accession>R4TG79</accession>
<dbReference type="GeneID" id="16194284"/>
<evidence type="ECO:0000256" key="1">
    <source>
        <dbReference type="SAM" id="MobiDB-lite"/>
    </source>
</evidence>
<gene>
    <name evidence="2" type="primary">72</name>
    <name evidence="2" type="ORF">HHTV2_72</name>
</gene>
<evidence type="ECO:0000313" key="3">
    <source>
        <dbReference type="Proteomes" id="UP000203112"/>
    </source>
</evidence>
<organism evidence="2 3">
    <name type="scientific">Haloarcula hispanica tailed virus 2</name>
    <dbReference type="NCBI Taxonomy" id="1273751"/>
    <lineage>
        <taxon>Viruses</taxon>
        <taxon>Duplodnaviria</taxon>
        <taxon>Heunggongvirae</taxon>
        <taxon>Uroviricota</taxon>
        <taxon>Caudoviricetes</taxon>
        <taxon>Saparoviridae</taxon>
        <taxon>Halohivirus</taxon>
        <taxon>Halohivirus suolae</taxon>
        <taxon>Halohivirus HHTV2</taxon>
    </lineage>
</organism>
<dbReference type="RefSeq" id="YP_008060381.1">
    <property type="nucleotide sequence ID" value="NC_021340.1"/>
</dbReference>
<feature type="region of interest" description="Disordered" evidence="1">
    <location>
        <begin position="1"/>
        <end position="21"/>
    </location>
</feature>
<reference evidence="2 3" key="1">
    <citation type="submission" date="2012-12" db="EMBL/GenBank/DDBJ databases">
        <authorList>
            <person name="Sencilo A."/>
            <person name="Jacobs-Sera D."/>
            <person name="Russell D.A."/>
            <person name="Ko C."/>
            <person name="Atanasova N."/>
            <person name="Osterlund E."/>
            <person name="Oksanen H.M."/>
            <person name="Bamford D.H."/>
            <person name="Hatfull G.F."/>
            <person name="Roine E."/>
            <person name="Hendrix R.W."/>
        </authorList>
    </citation>
    <scope>NUCLEOTIDE SEQUENCE [LARGE SCALE GENOMIC DNA]</scope>
</reference>